<dbReference type="Proteomes" id="UP001202328">
    <property type="component" value="Unassembled WGS sequence"/>
</dbReference>
<accession>A0AAD4SP27</accession>
<evidence type="ECO:0000313" key="1">
    <source>
        <dbReference type="EMBL" id="KAI3916789.1"/>
    </source>
</evidence>
<dbReference type="AlphaFoldDB" id="A0AAD4SP27"/>
<gene>
    <name evidence="1" type="ORF">MKW98_026260</name>
</gene>
<reference evidence="1" key="1">
    <citation type="submission" date="2022-04" db="EMBL/GenBank/DDBJ databases">
        <title>A functionally conserved STORR gene fusion in Papaver species that diverged 16.8 million years ago.</title>
        <authorList>
            <person name="Catania T."/>
        </authorList>
    </citation>
    <scope>NUCLEOTIDE SEQUENCE</scope>
    <source>
        <strain evidence="1">S-188037</strain>
    </source>
</reference>
<protein>
    <submittedName>
        <fullName evidence="1">Uncharacterized protein</fullName>
    </submittedName>
</protein>
<dbReference type="EMBL" id="JAJJMB010009055">
    <property type="protein sequence ID" value="KAI3916789.1"/>
    <property type="molecule type" value="Genomic_DNA"/>
</dbReference>
<name>A0AAD4SP27_9MAGN</name>
<organism evidence="1 2">
    <name type="scientific">Papaver atlanticum</name>
    <dbReference type="NCBI Taxonomy" id="357466"/>
    <lineage>
        <taxon>Eukaryota</taxon>
        <taxon>Viridiplantae</taxon>
        <taxon>Streptophyta</taxon>
        <taxon>Embryophyta</taxon>
        <taxon>Tracheophyta</taxon>
        <taxon>Spermatophyta</taxon>
        <taxon>Magnoliopsida</taxon>
        <taxon>Ranunculales</taxon>
        <taxon>Papaveraceae</taxon>
        <taxon>Papaveroideae</taxon>
        <taxon>Papaver</taxon>
    </lineage>
</organism>
<proteinExistence type="predicted"/>
<comment type="caution">
    <text evidence="1">The sequence shown here is derived from an EMBL/GenBank/DDBJ whole genome shotgun (WGS) entry which is preliminary data.</text>
</comment>
<sequence>MGMFTTILRIAKVRLVLRSIGASKLKLTGPNCTNQVSVLRWRVVVELIISMGILEGELEAVNLVEKRETKIQN</sequence>
<keyword evidence="2" id="KW-1185">Reference proteome</keyword>
<evidence type="ECO:0000313" key="2">
    <source>
        <dbReference type="Proteomes" id="UP001202328"/>
    </source>
</evidence>